<evidence type="ECO:0000256" key="2">
    <source>
        <dbReference type="ARBA" id="ARBA00022525"/>
    </source>
</evidence>
<feature type="disulfide bond" evidence="16">
    <location>
        <begin position="324"/>
        <end position="357"/>
    </location>
</feature>
<evidence type="ECO:0000256" key="5">
    <source>
        <dbReference type="ARBA" id="ARBA00022659"/>
    </source>
</evidence>
<feature type="domain" description="Peptidase S1" evidence="23">
    <location>
        <begin position="443"/>
        <end position="715"/>
    </location>
</feature>
<feature type="domain" description="CUB" evidence="22">
    <location>
        <begin position="19"/>
        <end position="139"/>
    </location>
</feature>
<evidence type="ECO:0000259" key="24">
    <source>
        <dbReference type="PROSITE" id="PS50923"/>
    </source>
</evidence>
<dbReference type="PIRSF" id="PIRSF001155">
    <property type="entry name" value="C1r_C1s_MASP"/>
    <property type="match status" value="1"/>
</dbReference>
<feature type="binding site" evidence="18">
    <location>
        <position position="246"/>
    </location>
    <ligand>
        <name>Ca(2+)</name>
        <dbReference type="ChEBI" id="CHEBI:29108"/>
        <label>3</label>
    </ligand>
</feature>
<name>A0A8C5E5N6_GOUWI</name>
<dbReference type="InterPro" id="IPR001881">
    <property type="entry name" value="EGF-like_Ca-bd_dom"/>
</dbReference>
<dbReference type="FunFam" id="2.60.120.290:FF:000006">
    <property type="entry name" value="Mannan-binding lectin serine protease 1"/>
    <property type="match status" value="1"/>
</dbReference>
<evidence type="ECO:0000256" key="14">
    <source>
        <dbReference type="ARBA" id="ARBA00023278"/>
    </source>
</evidence>
<feature type="disulfide bond" description="Interchain (between heavy and light chains)" evidence="16">
    <location>
        <begin position="429"/>
        <end position="566"/>
    </location>
</feature>
<evidence type="ECO:0000256" key="12">
    <source>
        <dbReference type="ARBA" id="ARBA00022875"/>
    </source>
</evidence>
<evidence type="ECO:0000256" key="13">
    <source>
        <dbReference type="ARBA" id="ARBA00023157"/>
    </source>
</evidence>
<sequence>MLVLNYRFIVVSLMVRLALAGLTSLTNMYGSLESPNFPKPYPQEAELQWNVSVPRGFQICLFFSHLDLELSHLCQYDYLKVEAEGAELALLCGRSHRDEEAEPAQSFITSPSNQMMITFKSDFSDEERFTGFRAHYSAIDIDECSKALEEESLCDHFCHNFIGGYYCSCRHGYQLHTDNRTCSVQCSGLVFTERRGILTSPDFPSPYPKSSDCSYIIRVEPGFRLRLQFNTTFDVEDHPDIQCPYDYVTVWGPFCGSESPGLIRTNSSFITIDFHSDNSGENRGWRMDYTTTGSQCPQPEAPPHAVLNPVQSEYFFKDHLVFTCELGYHLYQDGDSVDQYQLECLADGSWSGRPPQCRVVDCGPPEDVELAVMVFGSMDNSTAFGSTLRYICTDGNATNQKNCETPTVSSGKWVNLEGRKETPTCPTACGHPSRPLPVQVKRIVGGRGAQPGLFPWQVLLSVEDLSRVPEDRWFGSGALLSPSWVLTAAHVLRTRRRDSSVVPVAPDHVKVFLGLHDTRHKLQATNRSVQQVFLHPDFQPHNYDNDIALLRLTERVLFNQNIRPVCLPPPHTQGAPPNPPPHSLGVVAGWGISNANGSSPDPMSMTSDLGVTSDLLQYVKLPVVPQAECTASYASRSISYNVTDNMFCAGFLQGGRDTCLGDSGGAFVVQDGDTRRWAVLGLVSWGGPEECGSQRVYGVYTRVSKYVDWINRTFLPS</sequence>
<dbReference type="SMART" id="SM00020">
    <property type="entry name" value="Tryp_SPc"/>
    <property type="match status" value="1"/>
</dbReference>
<dbReference type="InterPro" id="IPR000859">
    <property type="entry name" value="CUB_dom"/>
</dbReference>
<dbReference type="GO" id="GO:0006508">
    <property type="term" value="P:proteolysis"/>
    <property type="evidence" value="ECO:0007669"/>
    <property type="project" value="UniProtKB-KW"/>
</dbReference>
<feature type="binding site" evidence="18">
    <location>
        <position position="140"/>
    </location>
    <ligand>
        <name>Ca(2+)</name>
        <dbReference type="ChEBI" id="CHEBI:29108"/>
        <label>2</label>
    </ligand>
</feature>
<evidence type="ECO:0000256" key="18">
    <source>
        <dbReference type="PIRSR" id="PIRSR001155-4"/>
    </source>
</evidence>
<dbReference type="InterPro" id="IPR043504">
    <property type="entry name" value="Peptidase_S1_PA_chymotrypsin"/>
</dbReference>
<dbReference type="FunFam" id="2.40.10.10:FF:000068">
    <property type="entry name" value="transmembrane protease serine 2"/>
    <property type="match status" value="1"/>
</dbReference>
<keyword evidence="5 20" id="KW-0768">Sushi</keyword>
<feature type="chain" id="PRO_5034195095" description="Mannan-binding lectin serine protease 1" evidence="21">
    <location>
        <begin position="21"/>
        <end position="717"/>
    </location>
</feature>
<evidence type="ECO:0000256" key="9">
    <source>
        <dbReference type="ARBA" id="ARBA00022801"/>
    </source>
</evidence>
<dbReference type="SMART" id="SM00032">
    <property type="entry name" value="CCP"/>
    <property type="match status" value="2"/>
</dbReference>
<feature type="binding site" evidence="18">
    <location>
        <position position="122"/>
    </location>
    <ligand>
        <name>Ca(2+)</name>
        <dbReference type="ChEBI" id="CHEBI:29108"/>
        <label>1</label>
    </ligand>
</feature>
<dbReference type="SMART" id="SM00042">
    <property type="entry name" value="CUB"/>
    <property type="match status" value="2"/>
</dbReference>
<evidence type="ECO:0000256" key="15">
    <source>
        <dbReference type="PIRSR" id="PIRSR001155-1"/>
    </source>
</evidence>
<reference evidence="25" key="3">
    <citation type="submission" date="2025-09" db="UniProtKB">
        <authorList>
            <consortium name="Ensembl"/>
        </authorList>
    </citation>
    <scope>IDENTIFICATION</scope>
</reference>
<keyword evidence="2" id="KW-0964">Secreted</keyword>
<feature type="disulfide bond" evidence="16">
    <location>
        <begin position="392"/>
        <end position="425"/>
    </location>
</feature>
<dbReference type="PRINTS" id="PR00722">
    <property type="entry name" value="CHYMOTRYPSIN"/>
</dbReference>
<keyword evidence="7 21" id="KW-0732">Signal</keyword>
<dbReference type="Pfam" id="PF00084">
    <property type="entry name" value="Sushi"/>
    <property type="match status" value="1"/>
</dbReference>
<dbReference type="InterPro" id="IPR024175">
    <property type="entry name" value="Pept_S1A_C1r/C1S/mannan-bd"/>
</dbReference>
<dbReference type="GO" id="GO:0045087">
    <property type="term" value="P:innate immune response"/>
    <property type="evidence" value="ECO:0007669"/>
    <property type="project" value="UniProtKB-KW"/>
</dbReference>
<dbReference type="GO" id="GO:0004252">
    <property type="term" value="F:serine-type endopeptidase activity"/>
    <property type="evidence" value="ECO:0007669"/>
    <property type="project" value="InterPro"/>
</dbReference>
<feature type="binding site" evidence="18">
    <location>
        <position position="277"/>
    </location>
    <ligand>
        <name>Ca(2+)</name>
        <dbReference type="ChEBI" id="CHEBI:29108"/>
        <label>3</label>
    </ligand>
</feature>
<dbReference type="SUPFAM" id="SSF50494">
    <property type="entry name" value="Trypsin-like serine proteases"/>
    <property type="match status" value="1"/>
</dbReference>
<keyword evidence="14 17" id="KW-0379">Hydroxylation</keyword>
<reference evidence="25" key="2">
    <citation type="submission" date="2025-08" db="UniProtKB">
        <authorList>
            <consortium name="Ensembl"/>
        </authorList>
    </citation>
    <scope>IDENTIFICATION</scope>
</reference>
<feature type="modified residue" description="(3R)-3-hydroxyasparagine" evidence="17">
    <location>
        <position position="160"/>
    </location>
</feature>
<feature type="signal peptide" evidence="21">
    <location>
        <begin position="1"/>
        <end position="20"/>
    </location>
</feature>
<feature type="binding site" evidence="18">
    <location>
        <position position="124"/>
    </location>
    <ligand>
        <name>Ca(2+)</name>
        <dbReference type="ChEBI" id="CHEBI:29108"/>
        <label>1</label>
    </ligand>
</feature>
<evidence type="ECO:0000259" key="22">
    <source>
        <dbReference type="PROSITE" id="PS01180"/>
    </source>
</evidence>
<keyword evidence="9" id="KW-0378">Hydrolase</keyword>
<dbReference type="CDD" id="cd00041">
    <property type="entry name" value="CUB"/>
    <property type="match status" value="2"/>
</dbReference>
<keyword evidence="18" id="KW-0479">Metal-binding</keyword>
<dbReference type="InterPro" id="IPR000742">
    <property type="entry name" value="EGF"/>
</dbReference>
<dbReference type="PROSITE" id="PS01187">
    <property type="entry name" value="EGF_CA"/>
    <property type="match status" value="1"/>
</dbReference>
<dbReference type="FunFam" id="2.40.10.10:FF:000062">
    <property type="entry name" value="mannan-binding lectin serine protease 1 isoform X1"/>
    <property type="match status" value="1"/>
</dbReference>
<dbReference type="PANTHER" id="PTHR24255:SF13">
    <property type="entry name" value="MANNAN-BINDING LECTIN SERINE PROTEASE 1"/>
    <property type="match status" value="1"/>
</dbReference>
<dbReference type="Pfam" id="PF14670">
    <property type="entry name" value="FXa_inhibition"/>
    <property type="match status" value="1"/>
</dbReference>
<keyword evidence="26" id="KW-1185">Reference proteome</keyword>
<dbReference type="GO" id="GO:0005509">
    <property type="term" value="F:calcium ion binding"/>
    <property type="evidence" value="ECO:0007669"/>
    <property type="project" value="InterPro"/>
</dbReference>
<protein>
    <recommendedName>
        <fullName evidence="27">Mannan-binding lectin serine protease 1</fullName>
    </recommendedName>
</protein>
<dbReference type="FunFam" id="2.60.120.290:FF:000012">
    <property type="entry name" value="mannan-binding lectin serine protease 1 isoform X1"/>
    <property type="match status" value="1"/>
</dbReference>
<evidence type="ECO:0000259" key="23">
    <source>
        <dbReference type="PROSITE" id="PS50240"/>
    </source>
</evidence>
<keyword evidence="4" id="KW-0399">Innate immunity</keyword>
<dbReference type="SMART" id="SM00181">
    <property type="entry name" value="EGF"/>
    <property type="match status" value="1"/>
</dbReference>
<feature type="disulfide bond" evidence="16 19">
    <location>
        <begin position="186"/>
        <end position="213"/>
    </location>
</feature>
<dbReference type="Proteomes" id="UP000694680">
    <property type="component" value="Chromosome 13"/>
</dbReference>
<keyword evidence="18" id="KW-0106">Calcium</keyword>
<dbReference type="InterPro" id="IPR000436">
    <property type="entry name" value="Sushi_SCR_CCP_dom"/>
</dbReference>
<dbReference type="PROSITE" id="PS50240">
    <property type="entry name" value="TRYPSIN_DOM"/>
    <property type="match status" value="1"/>
</dbReference>
<feature type="binding site" evidence="18">
    <location>
        <position position="160"/>
    </location>
    <ligand>
        <name>Ca(2+)</name>
        <dbReference type="ChEBI" id="CHEBI:29108"/>
        <label>2</label>
    </ligand>
</feature>
<dbReference type="PROSITE" id="PS01186">
    <property type="entry name" value="EGF_2"/>
    <property type="match status" value="1"/>
</dbReference>
<dbReference type="AlphaFoldDB" id="A0A8C5E5N6"/>
<comment type="caution">
    <text evidence="20">Lacks conserved residue(s) required for the propagation of feature annotation.</text>
</comment>
<feature type="active site" description="Charge relay system" evidence="15">
    <location>
        <position position="663"/>
    </location>
</feature>
<feature type="active site" description="Charge relay system" evidence="15">
    <location>
        <position position="490"/>
    </location>
</feature>
<dbReference type="PANTHER" id="PTHR24255">
    <property type="entry name" value="COMPLEMENT COMPONENT 1, S SUBCOMPONENT-RELATED"/>
    <property type="match status" value="1"/>
</dbReference>
<dbReference type="InterPro" id="IPR035914">
    <property type="entry name" value="Sperma_CUB_dom_sf"/>
</dbReference>
<feature type="disulfide bond" evidence="16">
    <location>
        <begin position="629"/>
        <end position="648"/>
    </location>
</feature>
<comment type="subcellular location">
    <subcellularLocation>
        <location evidence="1">Secreted</location>
    </subcellularLocation>
</comment>
<evidence type="ECO:0000256" key="11">
    <source>
        <dbReference type="ARBA" id="ARBA00022859"/>
    </source>
</evidence>
<dbReference type="Gene3D" id="2.60.120.290">
    <property type="entry name" value="Spermadhesin, CUB domain"/>
    <property type="match status" value="2"/>
</dbReference>
<keyword evidence="12" id="KW-0180">Complement pathway</keyword>
<evidence type="ECO:0008006" key="27">
    <source>
        <dbReference type="Google" id="ProtNLM"/>
    </source>
</evidence>
<dbReference type="InterPro" id="IPR001254">
    <property type="entry name" value="Trypsin_dom"/>
</dbReference>
<evidence type="ECO:0000256" key="10">
    <source>
        <dbReference type="ARBA" id="ARBA00022825"/>
    </source>
</evidence>
<dbReference type="Gene3D" id="2.10.70.10">
    <property type="entry name" value="Complement Module, domain 1"/>
    <property type="match status" value="2"/>
</dbReference>
<feature type="domain" description="Sushi" evidence="24">
    <location>
        <begin position="294"/>
        <end position="359"/>
    </location>
</feature>
<evidence type="ECO:0000256" key="7">
    <source>
        <dbReference type="ARBA" id="ARBA00022729"/>
    </source>
</evidence>
<dbReference type="InterPro" id="IPR000152">
    <property type="entry name" value="EGF-type_Asp/Asn_hydroxyl_site"/>
</dbReference>
<feature type="disulfide bond" evidence="16">
    <location>
        <begin position="362"/>
        <end position="403"/>
    </location>
</feature>
<organism evidence="25 26">
    <name type="scientific">Gouania willdenowi</name>
    <name type="common">Blunt-snouted clingfish</name>
    <name type="synonym">Lepadogaster willdenowi</name>
    <dbReference type="NCBI Taxonomy" id="441366"/>
    <lineage>
        <taxon>Eukaryota</taxon>
        <taxon>Metazoa</taxon>
        <taxon>Chordata</taxon>
        <taxon>Craniata</taxon>
        <taxon>Vertebrata</taxon>
        <taxon>Euteleostomi</taxon>
        <taxon>Actinopterygii</taxon>
        <taxon>Neopterygii</taxon>
        <taxon>Teleostei</taxon>
        <taxon>Neoteleostei</taxon>
        <taxon>Acanthomorphata</taxon>
        <taxon>Ovalentaria</taxon>
        <taxon>Blenniimorphae</taxon>
        <taxon>Blenniiformes</taxon>
        <taxon>Gobiesocoidei</taxon>
        <taxon>Gobiesocidae</taxon>
        <taxon>Gobiesocinae</taxon>
        <taxon>Gouania</taxon>
    </lineage>
</organism>
<dbReference type="PROSITE" id="PS00135">
    <property type="entry name" value="TRYPSIN_SER"/>
    <property type="match status" value="1"/>
</dbReference>
<keyword evidence="6" id="KW-0645">Protease</keyword>
<keyword evidence="8" id="KW-0677">Repeat</keyword>
<feature type="binding site" evidence="18">
    <location>
        <position position="279"/>
    </location>
    <ligand>
        <name>Ca(2+)</name>
        <dbReference type="ChEBI" id="CHEBI:29108"/>
        <label>3</label>
    </ligand>
</feature>
<evidence type="ECO:0000256" key="19">
    <source>
        <dbReference type="PROSITE-ProRule" id="PRU00059"/>
    </source>
</evidence>
<evidence type="ECO:0000256" key="6">
    <source>
        <dbReference type="ARBA" id="ARBA00022670"/>
    </source>
</evidence>
<dbReference type="SMART" id="SM00179">
    <property type="entry name" value="EGF_CA"/>
    <property type="match status" value="1"/>
</dbReference>
<dbReference type="InterPro" id="IPR033116">
    <property type="entry name" value="TRYPSIN_SER"/>
</dbReference>
<feature type="disulfide bond" evidence="16">
    <location>
        <begin position="296"/>
        <end position="344"/>
    </location>
</feature>
<evidence type="ECO:0000256" key="21">
    <source>
        <dbReference type="SAM" id="SignalP"/>
    </source>
</evidence>
<proteinExistence type="predicted"/>
<feature type="disulfide bond" evidence="16">
    <location>
        <begin position="74"/>
        <end position="92"/>
    </location>
</feature>
<keyword evidence="11" id="KW-0391">Immunity</keyword>
<feature type="binding site" evidence="18">
    <location>
        <position position="236"/>
    </location>
    <ligand>
        <name>Ca(2+)</name>
        <dbReference type="ChEBI" id="CHEBI:29108"/>
        <label>3</label>
    </ligand>
</feature>
<evidence type="ECO:0000256" key="3">
    <source>
        <dbReference type="ARBA" id="ARBA00022536"/>
    </source>
</evidence>
<keyword evidence="3" id="KW-0245">EGF-like domain</keyword>
<dbReference type="InterPro" id="IPR009003">
    <property type="entry name" value="Peptidase_S1_PA"/>
</dbReference>
<evidence type="ECO:0000256" key="16">
    <source>
        <dbReference type="PIRSR" id="PIRSR001155-2"/>
    </source>
</evidence>
<dbReference type="Gene3D" id="2.40.10.10">
    <property type="entry name" value="Trypsin-like serine proteases"/>
    <property type="match status" value="1"/>
</dbReference>
<dbReference type="Gene3D" id="2.10.25.10">
    <property type="entry name" value="Laminin"/>
    <property type="match status" value="1"/>
</dbReference>
<dbReference type="FunFam" id="2.10.25.10:FF:000059">
    <property type="entry name" value="Mannan-binding lectin serine protease 1"/>
    <property type="match status" value="1"/>
</dbReference>
<dbReference type="CDD" id="cd00190">
    <property type="entry name" value="Tryp_SPc"/>
    <property type="match status" value="1"/>
</dbReference>
<keyword evidence="10" id="KW-0720">Serine protease</keyword>
<feature type="disulfide bond" evidence="16">
    <location>
        <begin position="659"/>
        <end position="691"/>
    </location>
</feature>
<dbReference type="InterPro" id="IPR035976">
    <property type="entry name" value="Sushi/SCR/CCP_sf"/>
</dbReference>
<feature type="binding site" evidence="18">
    <location>
        <position position="164"/>
    </location>
    <ligand>
        <name>Ca(2+)</name>
        <dbReference type="ChEBI" id="CHEBI:29108"/>
        <label>2</label>
    </ligand>
</feature>
<dbReference type="SUPFAM" id="SSF49854">
    <property type="entry name" value="Spermadhesin, CUB domain"/>
    <property type="match status" value="2"/>
</dbReference>
<feature type="binding site" evidence="18">
    <location>
        <position position="143"/>
    </location>
    <ligand>
        <name>Ca(2+)</name>
        <dbReference type="ChEBI" id="CHEBI:29108"/>
        <label>2</label>
    </ligand>
</feature>
<feature type="disulfide bond" evidence="16">
    <location>
        <begin position="243"/>
        <end position="255"/>
    </location>
</feature>
<dbReference type="Ensembl" id="ENSGWIT00000018603.1">
    <property type="protein sequence ID" value="ENSGWIP00000016846.1"/>
    <property type="gene ID" value="ENSGWIG00000009339.1"/>
</dbReference>
<dbReference type="PROSITE" id="PS00010">
    <property type="entry name" value="ASX_HYDROXYL"/>
    <property type="match status" value="1"/>
</dbReference>
<dbReference type="CDD" id="cd00054">
    <property type="entry name" value="EGF_CA"/>
    <property type="match status" value="1"/>
</dbReference>
<dbReference type="GO" id="GO:0005615">
    <property type="term" value="C:extracellular space"/>
    <property type="evidence" value="ECO:0007669"/>
    <property type="project" value="TreeGrafter"/>
</dbReference>
<feature type="binding site" evidence="18">
    <location>
        <position position="77"/>
    </location>
    <ligand>
        <name>Ca(2+)</name>
        <dbReference type="ChEBI" id="CHEBI:29108"/>
        <label>1</label>
    </ligand>
</feature>
<evidence type="ECO:0000313" key="26">
    <source>
        <dbReference type="Proteomes" id="UP000694680"/>
    </source>
</evidence>
<evidence type="ECO:0000256" key="1">
    <source>
        <dbReference type="ARBA" id="ARBA00004613"/>
    </source>
</evidence>
<dbReference type="Pfam" id="PF00089">
    <property type="entry name" value="Trypsin"/>
    <property type="match status" value="1"/>
</dbReference>
<dbReference type="GO" id="GO:0006958">
    <property type="term" value="P:complement activation, classical pathway"/>
    <property type="evidence" value="ECO:0007669"/>
    <property type="project" value="UniProtKB-KW"/>
</dbReference>
<dbReference type="CDD" id="cd00033">
    <property type="entry name" value="CCP"/>
    <property type="match status" value="1"/>
</dbReference>
<feature type="active site" description="Charge relay system" evidence="15">
    <location>
        <position position="546"/>
    </location>
</feature>
<dbReference type="PROSITE" id="PS01180">
    <property type="entry name" value="CUB"/>
    <property type="match status" value="2"/>
</dbReference>
<feature type="binding site" evidence="18">
    <location>
        <position position="69"/>
    </location>
    <ligand>
        <name>Ca(2+)</name>
        <dbReference type="ChEBI" id="CHEBI:29108"/>
        <label>1</label>
    </ligand>
</feature>
<reference evidence="25" key="1">
    <citation type="submission" date="2020-06" db="EMBL/GenBank/DDBJ databases">
        <authorList>
            <consortium name="Wellcome Sanger Institute Data Sharing"/>
        </authorList>
    </citation>
    <scope>NUCLEOTIDE SEQUENCE [LARGE SCALE GENOMIC DNA]</scope>
</reference>
<feature type="disulfide bond" evidence="16">
    <location>
        <begin position="144"/>
        <end position="158"/>
    </location>
</feature>
<keyword evidence="13 16" id="KW-1015">Disulfide bond</keyword>
<dbReference type="InterPro" id="IPR001314">
    <property type="entry name" value="Peptidase_S1A"/>
</dbReference>
<dbReference type="InterPro" id="IPR018097">
    <property type="entry name" value="EGF_Ca-bd_CS"/>
</dbReference>
<evidence type="ECO:0000256" key="8">
    <source>
        <dbReference type="ARBA" id="ARBA00022737"/>
    </source>
</evidence>
<dbReference type="Pfam" id="PF00431">
    <property type="entry name" value="CUB"/>
    <property type="match status" value="2"/>
</dbReference>
<dbReference type="SUPFAM" id="SSF57196">
    <property type="entry name" value="EGF/Laminin"/>
    <property type="match status" value="1"/>
</dbReference>
<dbReference type="SUPFAM" id="SSF57535">
    <property type="entry name" value="Complement control module/SCR domain"/>
    <property type="match status" value="2"/>
</dbReference>
<evidence type="ECO:0000313" key="25">
    <source>
        <dbReference type="Ensembl" id="ENSGWIP00000016846.1"/>
    </source>
</evidence>
<feature type="disulfide bond" evidence="16">
    <location>
        <begin position="154"/>
        <end position="167"/>
    </location>
</feature>
<dbReference type="PROSITE" id="PS50923">
    <property type="entry name" value="SUSHI"/>
    <property type="match status" value="2"/>
</dbReference>
<comment type="PTM">
    <text evidence="17">The iron and 2-oxoglutarate dependent 3-hydroxylation of aspartate and asparagine is (R) stereospecific within EGF domains.</text>
</comment>
<feature type="domain" description="CUB" evidence="22">
    <location>
        <begin position="186"/>
        <end position="292"/>
    </location>
</feature>
<gene>
    <name evidence="25" type="primary">masp1</name>
</gene>
<evidence type="ECO:0000256" key="4">
    <source>
        <dbReference type="ARBA" id="ARBA00022588"/>
    </source>
</evidence>
<evidence type="ECO:0000256" key="17">
    <source>
        <dbReference type="PIRSR" id="PIRSR001155-3"/>
    </source>
</evidence>
<evidence type="ECO:0000256" key="20">
    <source>
        <dbReference type="PROSITE-ProRule" id="PRU00302"/>
    </source>
</evidence>
<feature type="domain" description="Sushi" evidence="24">
    <location>
        <begin position="360"/>
        <end position="427"/>
    </location>
</feature>
<feature type="disulfide bond" evidence="16">
    <location>
        <begin position="169"/>
        <end position="182"/>
    </location>
</feature>
<accession>A0A8C5E5N6</accession>